<gene>
    <name evidence="1" type="ORF">ABS362_15750</name>
</gene>
<dbReference type="Proteomes" id="UP001476807">
    <property type="component" value="Unassembled WGS sequence"/>
</dbReference>
<protein>
    <submittedName>
        <fullName evidence="1">Uncharacterized protein</fullName>
    </submittedName>
</protein>
<comment type="caution">
    <text evidence="1">The sequence shown here is derived from an EMBL/GenBank/DDBJ whole genome shotgun (WGS) entry which is preliminary data.</text>
</comment>
<keyword evidence="2" id="KW-1185">Reference proteome</keyword>
<dbReference type="RefSeq" id="WP_350413554.1">
    <property type="nucleotide sequence ID" value="NZ_JBEOKT010000017.1"/>
</dbReference>
<sequence>MTSQTANASNNESEIQQQYNKILVKLRSTVANHRADFPQLSTVEKFLDVEFPEANRDEDFVNRLDEICSFLNKLSSGSYIIRHLHHYLCGDVELVKNKTFHLLNEHDDYLIFPG</sequence>
<dbReference type="EMBL" id="JBEOKT010000017">
    <property type="protein sequence ID" value="MER2999008.1"/>
    <property type="molecule type" value="Genomic_DNA"/>
</dbReference>
<organism evidence="1 2">
    <name type="scientific">Pontibacter populi</name>
    <dbReference type="NCBI Taxonomy" id="890055"/>
    <lineage>
        <taxon>Bacteria</taxon>
        <taxon>Pseudomonadati</taxon>
        <taxon>Bacteroidota</taxon>
        <taxon>Cytophagia</taxon>
        <taxon>Cytophagales</taxon>
        <taxon>Hymenobacteraceae</taxon>
        <taxon>Pontibacter</taxon>
    </lineage>
</organism>
<evidence type="ECO:0000313" key="1">
    <source>
        <dbReference type="EMBL" id="MER2999008.1"/>
    </source>
</evidence>
<accession>A0ABV1RX63</accession>
<reference evidence="1 2" key="1">
    <citation type="submission" date="2024-06" db="EMBL/GenBank/DDBJ databases">
        <title>Pontibacter populi HYL7-15.</title>
        <authorList>
            <person name="Kim M.K."/>
        </authorList>
    </citation>
    <scope>NUCLEOTIDE SEQUENCE [LARGE SCALE GENOMIC DNA]</scope>
    <source>
        <strain evidence="1 2">HYL7-15</strain>
    </source>
</reference>
<name>A0ABV1RX63_9BACT</name>
<proteinExistence type="predicted"/>
<evidence type="ECO:0000313" key="2">
    <source>
        <dbReference type="Proteomes" id="UP001476807"/>
    </source>
</evidence>